<feature type="compositionally biased region" description="Low complexity" evidence="1">
    <location>
        <begin position="973"/>
        <end position="988"/>
    </location>
</feature>
<evidence type="ECO:0000313" key="2">
    <source>
        <dbReference type="EMBL" id="KAK2576319.1"/>
    </source>
</evidence>
<organism evidence="2 3">
    <name type="scientific">Odynerus spinipes</name>
    <dbReference type="NCBI Taxonomy" id="1348599"/>
    <lineage>
        <taxon>Eukaryota</taxon>
        <taxon>Metazoa</taxon>
        <taxon>Ecdysozoa</taxon>
        <taxon>Arthropoda</taxon>
        <taxon>Hexapoda</taxon>
        <taxon>Insecta</taxon>
        <taxon>Pterygota</taxon>
        <taxon>Neoptera</taxon>
        <taxon>Endopterygota</taxon>
        <taxon>Hymenoptera</taxon>
        <taxon>Apocrita</taxon>
        <taxon>Aculeata</taxon>
        <taxon>Vespoidea</taxon>
        <taxon>Vespidae</taxon>
        <taxon>Eumeninae</taxon>
        <taxon>Odynerus</taxon>
    </lineage>
</organism>
<keyword evidence="3" id="KW-1185">Reference proteome</keyword>
<evidence type="ECO:0000313" key="3">
    <source>
        <dbReference type="Proteomes" id="UP001258017"/>
    </source>
</evidence>
<feature type="compositionally biased region" description="Basic and acidic residues" evidence="1">
    <location>
        <begin position="107"/>
        <end position="119"/>
    </location>
</feature>
<proteinExistence type="predicted"/>
<feature type="region of interest" description="Disordered" evidence="1">
    <location>
        <begin position="861"/>
        <end position="888"/>
    </location>
</feature>
<evidence type="ECO:0008006" key="4">
    <source>
        <dbReference type="Google" id="ProtNLM"/>
    </source>
</evidence>
<dbReference type="InterPro" id="IPR026163">
    <property type="entry name" value="Nckap5l"/>
</dbReference>
<feature type="region of interest" description="Disordered" evidence="1">
    <location>
        <begin position="973"/>
        <end position="996"/>
    </location>
</feature>
<gene>
    <name evidence="2" type="ORF">KPH14_005681</name>
</gene>
<dbReference type="PANTHER" id="PTHR21740">
    <property type="entry name" value="NCK-ASSOCIATED PROTEIN 5"/>
    <property type="match status" value="1"/>
</dbReference>
<feature type="compositionally biased region" description="Polar residues" evidence="1">
    <location>
        <begin position="802"/>
        <end position="820"/>
    </location>
</feature>
<feature type="compositionally biased region" description="Basic and acidic residues" evidence="1">
    <location>
        <begin position="1071"/>
        <end position="1084"/>
    </location>
</feature>
<evidence type="ECO:0000256" key="1">
    <source>
        <dbReference type="SAM" id="MobiDB-lite"/>
    </source>
</evidence>
<dbReference type="EMBL" id="JAIFRP010004406">
    <property type="protein sequence ID" value="KAK2576319.1"/>
    <property type="molecule type" value="Genomic_DNA"/>
</dbReference>
<feature type="compositionally biased region" description="Polar residues" evidence="1">
    <location>
        <begin position="86"/>
        <end position="106"/>
    </location>
</feature>
<reference evidence="2" key="2">
    <citation type="journal article" date="2023" name="Commun. Biol.">
        <title>Intrasexual cuticular hydrocarbon dimorphism in a wasp sheds light on hydrocarbon biosynthesis genes in Hymenoptera.</title>
        <authorList>
            <person name="Moris V.C."/>
            <person name="Podsiadlowski L."/>
            <person name="Martin S."/>
            <person name="Oeyen J.P."/>
            <person name="Donath A."/>
            <person name="Petersen M."/>
            <person name="Wilbrandt J."/>
            <person name="Misof B."/>
            <person name="Liedtke D."/>
            <person name="Thamm M."/>
            <person name="Scheiner R."/>
            <person name="Schmitt T."/>
            <person name="Niehuis O."/>
        </authorList>
    </citation>
    <scope>NUCLEOTIDE SEQUENCE</scope>
    <source>
        <strain evidence="2">GBR_01_08_01A</strain>
    </source>
</reference>
<feature type="region of interest" description="Disordered" evidence="1">
    <location>
        <begin position="83"/>
        <end position="119"/>
    </location>
</feature>
<feature type="compositionally biased region" description="Low complexity" evidence="1">
    <location>
        <begin position="404"/>
        <end position="422"/>
    </location>
</feature>
<reference evidence="2" key="1">
    <citation type="submission" date="2021-08" db="EMBL/GenBank/DDBJ databases">
        <authorList>
            <person name="Misof B."/>
            <person name="Oliver O."/>
            <person name="Podsiadlowski L."/>
            <person name="Donath A."/>
            <person name="Peters R."/>
            <person name="Mayer C."/>
            <person name="Rust J."/>
            <person name="Gunkel S."/>
            <person name="Lesny P."/>
            <person name="Martin S."/>
            <person name="Oeyen J.P."/>
            <person name="Petersen M."/>
            <person name="Panagiotis P."/>
            <person name="Wilbrandt J."/>
            <person name="Tanja T."/>
        </authorList>
    </citation>
    <scope>NUCLEOTIDE SEQUENCE</scope>
    <source>
        <strain evidence="2">GBR_01_08_01A</strain>
        <tissue evidence="2">Thorax + abdomen</tissue>
    </source>
</reference>
<protein>
    <recommendedName>
        <fullName evidence="4">Nck-associated protein 5</fullName>
    </recommendedName>
</protein>
<dbReference type="AlphaFoldDB" id="A0AAD9VIX7"/>
<accession>A0AAD9VIX7</accession>
<feature type="compositionally biased region" description="Polar residues" evidence="1">
    <location>
        <begin position="14"/>
        <end position="26"/>
    </location>
</feature>
<feature type="region of interest" description="Disordered" evidence="1">
    <location>
        <begin position="393"/>
        <end position="477"/>
    </location>
</feature>
<feature type="region of interest" description="Disordered" evidence="1">
    <location>
        <begin position="801"/>
        <end position="829"/>
    </location>
</feature>
<comment type="caution">
    <text evidence="2">The sequence shown here is derived from an EMBL/GenBank/DDBJ whole genome shotgun (WGS) entry which is preliminary data.</text>
</comment>
<dbReference type="PANTHER" id="PTHR21740:SF8">
    <property type="entry name" value="NCK-ASSOCIATED PROTEIN 5"/>
    <property type="match status" value="1"/>
</dbReference>
<sequence length="1121" mass="122405">MLGVLKRRWKPSKRASSGRGSDSPLNSDLALDKPRPIPSPRQIHPLYGEKAGLLGYCDTVGNTENFPPAPNIVVEGGRIEFVRPSQDGTTIPRRNTMSRGSQTFNDQSEKSDPAKESLEERVHELERALQAERLVAQRDRATITKLQRQINKREATQRDVERERRQRLEAEARLREATAEAERARSRVHHLQRELARMEESSRGLLQHKQRAEQLKQEKTALTLSYEARVHQYQVQISKLQLENESMRGQLRGLEAACAGEVHAALVARLATLESEHAALARDADAQRRQYERCLDDVANQVVRALLSQKGLREEIGALQRRIRELEAQNRTLSGLLAQAASPGSPTELIQTILEAGPAALVAALSLDPSWVPLARPRSLNLQIPVMAAATKCRRSRPTLGQKPTVGAGTVPGTGPAATSGATEEEGSESPESGNRDEGYSTMSSDVQGEGARQEPSSRGLEDLKEATDETEGDVSPDARLIALDAGDPDVLFLPLNLTLGINPRHSYPPSKELLPYQHVMRSFSDSHLCLKLTATSSFAPHKLPSPMGSSSLLLVEEEGWDAEYVQQWLRLDDSRSAQQHRDLLELEYDRAELEDWSFSLSTEDLVQNESTAWKEPSGTAIPALPAIKEHNPLELEEDANECLWNGASYLADRAGGELVALLMDTRTVGPWPYASSPGASWSSEEGVLENSSKRSSAALSGCSDDPDSPSIGTDFTRDFYRLVKFESTKSLASTSSRSGKPPADREQALQSVLSFIAEQQMYLAELPNNSSEQSDIAGRSIEENGGSRGECITEAACVATEGSSTSQDSCGNSENALETNTEDDPLEEITVPPLPTEERMLGVVSSSSLGAVGYTTVTSSELGAVPEEDEEAATSSTPSTVVSPARAPLLVEGRDRSLSFHERATSKDVIDELNRMIRKGEDSTVGPDSQVALEKLDLACCCPTGWVHVERDIDFTDPKARANLLDVMLASSESSSATSSSGSAGSDSGDEPPDYRHLHRLHRYRRQKKASAAQAQRVLRPSTWGISRPSIIDRGEDFFVRYGEKEREAVASFDFLDEMVPSSSACSDAGSEHGSGKKDDARTENGLLERAMTTMTSTMTTMNTLGIDEAPITEQHPSLL</sequence>
<feature type="region of interest" description="Disordered" evidence="1">
    <location>
        <begin position="1"/>
        <end position="42"/>
    </location>
</feature>
<feature type="compositionally biased region" description="Low complexity" evidence="1">
    <location>
        <begin position="874"/>
        <end position="886"/>
    </location>
</feature>
<dbReference type="Proteomes" id="UP001258017">
    <property type="component" value="Unassembled WGS sequence"/>
</dbReference>
<feature type="region of interest" description="Disordered" evidence="1">
    <location>
        <begin position="1063"/>
        <end position="1085"/>
    </location>
</feature>
<feature type="compositionally biased region" description="Basic residues" evidence="1">
    <location>
        <begin position="1"/>
        <end position="13"/>
    </location>
</feature>
<name>A0AAD9VIX7_9HYME</name>